<proteinExistence type="predicted"/>
<dbReference type="EMBL" id="JAMQGO010000004">
    <property type="protein sequence ID" value="MCM2562167.1"/>
    <property type="molecule type" value="Genomic_DNA"/>
</dbReference>
<evidence type="ECO:0000313" key="2">
    <source>
        <dbReference type="Proteomes" id="UP001203036"/>
    </source>
</evidence>
<sequence length="106" mass="11419">MTDAEAGRCHRHLVDLQDVTGIALDHPGLLHMQARKADFLGTGGAETLMAYFATTHETIKLACMVQRSWDGLRGVVARIFDDEAQALSFLGVAGLNMARLRAVAPG</sequence>
<accession>A0ACC5ZVR9</accession>
<evidence type="ECO:0000313" key="1">
    <source>
        <dbReference type="EMBL" id="MCM2562167.1"/>
    </source>
</evidence>
<keyword evidence="2" id="KW-1185">Reference proteome</keyword>
<organism evidence="1 2">
    <name type="scientific">Lutimaribacter degradans</name>
    <dbReference type="NCBI Taxonomy" id="2945989"/>
    <lineage>
        <taxon>Bacteria</taxon>
        <taxon>Pseudomonadati</taxon>
        <taxon>Pseudomonadota</taxon>
        <taxon>Alphaproteobacteria</taxon>
        <taxon>Rhodobacterales</taxon>
        <taxon>Roseobacteraceae</taxon>
        <taxon>Lutimaribacter</taxon>
    </lineage>
</organism>
<protein>
    <submittedName>
        <fullName evidence="1">Uncharacterized protein</fullName>
    </submittedName>
</protein>
<comment type="caution">
    <text evidence="1">The sequence shown here is derived from an EMBL/GenBank/DDBJ whole genome shotgun (WGS) entry which is preliminary data.</text>
</comment>
<dbReference type="Proteomes" id="UP001203036">
    <property type="component" value="Unassembled WGS sequence"/>
</dbReference>
<reference evidence="1" key="1">
    <citation type="submission" date="2022-06" db="EMBL/GenBank/DDBJ databases">
        <title>Lutimaribacter sp. EGI FJ00013, a novel bacterium isolated from a salt lake sediment enrichment.</title>
        <authorList>
            <person name="Gao L."/>
            <person name="Fang B.-Z."/>
            <person name="Li W.-J."/>
        </authorList>
    </citation>
    <scope>NUCLEOTIDE SEQUENCE</scope>
    <source>
        <strain evidence="1">EGI FJ00013</strain>
    </source>
</reference>
<gene>
    <name evidence="1" type="ORF">M8744_08410</name>
</gene>
<name>A0ACC5ZVR9_9RHOB</name>